<dbReference type="InterPro" id="IPR002559">
    <property type="entry name" value="Transposase_11"/>
</dbReference>
<dbReference type="EMBL" id="JBHRSW010000030">
    <property type="protein sequence ID" value="MFC3122807.1"/>
    <property type="molecule type" value="Genomic_DNA"/>
</dbReference>
<feature type="non-terminal residue" evidence="2">
    <location>
        <position position="200"/>
    </location>
</feature>
<name>A0ABV7FR35_9ALTE</name>
<dbReference type="PANTHER" id="PTHR34614:SF2">
    <property type="entry name" value="TRANSPOSASE IS4-LIKE DOMAIN-CONTAINING PROTEIN"/>
    <property type="match status" value="1"/>
</dbReference>
<evidence type="ECO:0000313" key="3">
    <source>
        <dbReference type="Proteomes" id="UP001595478"/>
    </source>
</evidence>
<accession>A0ABV7FR35</accession>
<evidence type="ECO:0000259" key="1">
    <source>
        <dbReference type="Pfam" id="PF01609"/>
    </source>
</evidence>
<feature type="non-terminal residue" evidence="2">
    <location>
        <position position="1"/>
    </location>
</feature>
<protein>
    <submittedName>
        <fullName evidence="2">IS1634 family transposase</fullName>
    </submittedName>
</protein>
<sequence length="200" mass="22571">GYSRDHRPELNQVILNLICENQSGIPVYMKPASGNSNDMEGFKQIVKAHIGSLKAAQSNRYLVADAALYTQETLVDLHNMGQTFITRVPQTLKEAKVLVRSASTLSFEPVSEGYEGTWCQSDYAGVAQKWLLVRSEQAQKRERHTLDKRMLKQAEQARKSFKKLCQLEFACEDDANQALKLWRAKQAVCDVEAAIRKVPV</sequence>
<proteinExistence type="predicted"/>
<dbReference type="Proteomes" id="UP001595478">
    <property type="component" value="Unassembled WGS sequence"/>
</dbReference>
<evidence type="ECO:0000313" key="2">
    <source>
        <dbReference type="EMBL" id="MFC3122807.1"/>
    </source>
</evidence>
<keyword evidence="3" id="KW-1185">Reference proteome</keyword>
<feature type="domain" description="Transposase IS4-like" evidence="1">
    <location>
        <begin position="12"/>
        <end position="120"/>
    </location>
</feature>
<organism evidence="2 3">
    <name type="scientific">Agaribacter flavus</name>
    <dbReference type="NCBI Taxonomy" id="1902781"/>
    <lineage>
        <taxon>Bacteria</taxon>
        <taxon>Pseudomonadati</taxon>
        <taxon>Pseudomonadota</taxon>
        <taxon>Gammaproteobacteria</taxon>
        <taxon>Alteromonadales</taxon>
        <taxon>Alteromonadaceae</taxon>
        <taxon>Agaribacter</taxon>
    </lineage>
</organism>
<gene>
    <name evidence="2" type="ORF">ACFOHL_14370</name>
</gene>
<dbReference type="InterPro" id="IPR047654">
    <property type="entry name" value="IS1634_transpos"/>
</dbReference>
<dbReference type="Pfam" id="PF01609">
    <property type="entry name" value="DDE_Tnp_1"/>
    <property type="match status" value="1"/>
</dbReference>
<dbReference type="PANTHER" id="PTHR34614">
    <property type="match status" value="1"/>
</dbReference>
<reference evidence="3" key="1">
    <citation type="journal article" date="2019" name="Int. J. Syst. Evol. Microbiol.">
        <title>The Global Catalogue of Microorganisms (GCM) 10K type strain sequencing project: providing services to taxonomists for standard genome sequencing and annotation.</title>
        <authorList>
            <consortium name="The Broad Institute Genomics Platform"/>
            <consortium name="The Broad Institute Genome Sequencing Center for Infectious Disease"/>
            <person name="Wu L."/>
            <person name="Ma J."/>
        </authorList>
    </citation>
    <scope>NUCLEOTIDE SEQUENCE [LARGE SCALE GENOMIC DNA]</scope>
    <source>
        <strain evidence="3">KCTC 52473</strain>
    </source>
</reference>
<dbReference type="NCBIfam" id="NF033559">
    <property type="entry name" value="transpos_IS1634"/>
    <property type="match status" value="1"/>
</dbReference>
<comment type="caution">
    <text evidence="2">The sequence shown here is derived from an EMBL/GenBank/DDBJ whole genome shotgun (WGS) entry which is preliminary data.</text>
</comment>
<dbReference type="RefSeq" id="WP_376920937.1">
    <property type="nucleotide sequence ID" value="NZ_JBHRSW010000030.1"/>
</dbReference>